<feature type="transmembrane region" description="Helical" evidence="1">
    <location>
        <begin position="112"/>
        <end position="132"/>
    </location>
</feature>
<feature type="transmembrane region" description="Helical" evidence="1">
    <location>
        <begin position="79"/>
        <end position="100"/>
    </location>
</feature>
<evidence type="ECO:0000313" key="2">
    <source>
        <dbReference type="EMBL" id="CAB3288785.1"/>
    </source>
</evidence>
<accession>A0A8D6PWL5</accession>
<protein>
    <submittedName>
        <fullName evidence="2">Uncharacterized protein</fullName>
    </submittedName>
</protein>
<feature type="transmembrane region" description="Helical" evidence="1">
    <location>
        <begin position="20"/>
        <end position="41"/>
    </location>
</feature>
<evidence type="ECO:0000256" key="1">
    <source>
        <dbReference type="SAM" id="Phobius"/>
    </source>
</evidence>
<name>A0A8D6PWL5_9EURY</name>
<keyword evidence="1" id="KW-0472">Membrane</keyword>
<reference evidence="2 3" key="1">
    <citation type="submission" date="2020-04" db="EMBL/GenBank/DDBJ databases">
        <authorList>
            <consortium name="Genoscope - CEA"/>
            <person name="William W."/>
        </authorList>
    </citation>
    <scope>NUCLEOTIDE SEQUENCE [LARGE SCALE GENOMIC DNA]</scope>
    <source>
        <strain evidence="2 3">SG7</strain>
    </source>
</reference>
<feature type="transmembrane region" description="Helical" evidence="1">
    <location>
        <begin position="53"/>
        <end position="73"/>
    </location>
</feature>
<dbReference type="Proteomes" id="UP000679213">
    <property type="component" value="Chromosome I"/>
</dbReference>
<dbReference type="KEGG" id="mesg:MLAUSG7_0898"/>
<gene>
    <name evidence="2" type="ORF">MLAUSG7_0898</name>
</gene>
<keyword evidence="3" id="KW-1185">Reference proteome</keyword>
<keyword evidence="1" id="KW-1133">Transmembrane helix</keyword>
<keyword evidence="1" id="KW-0812">Transmembrane</keyword>
<sequence length="140" mass="16010">MISISGVIMVKSFIFYFFHNWRTILNLWVVFIVVLLAIVALKPKISINIKKSMAILVICIIYTLLDIFAYYYVIGNISLNILSNIFISVVLFGLGIILYVKYQSEKLTNKTVKYAAIVLLVLSLIDIIELYIKILIKLVS</sequence>
<dbReference type="EMBL" id="LR792632">
    <property type="protein sequence ID" value="CAB3288785.1"/>
    <property type="molecule type" value="Genomic_DNA"/>
</dbReference>
<dbReference type="AlphaFoldDB" id="A0A8D6PWL5"/>
<proteinExistence type="predicted"/>
<organism evidence="2 3">
    <name type="scientific">Methanocaldococcus lauensis</name>
    <dbReference type="NCBI Taxonomy" id="2546128"/>
    <lineage>
        <taxon>Archaea</taxon>
        <taxon>Methanobacteriati</taxon>
        <taxon>Methanobacteriota</taxon>
        <taxon>Methanomada group</taxon>
        <taxon>Methanococci</taxon>
        <taxon>Methanococcales</taxon>
        <taxon>Methanocaldococcaceae</taxon>
        <taxon>Methanocaldococcus</taxon>
    </lineage>
</organism>
<evidence type="ECO:0000313" key="3">
    <source>
        <dbReference type="Proteomes" id="UP000679213"/>
    </source>
</evidence>